<keyword evidence="2" id="KW-0808">Transferase</keyword>
<dbReference type="KEGG" id="mdr:MDOR_05730"/>
<dbReference type="GO" id="GO:0016758">
    <property type="term" value="F:hexosyltransferase activity"/>
    <property type="evidence" value="ECO:0007669"/>
    <property type="project" value="TreeGrafter"/>
</dbReference>
<keyword evidence="1" id="KW-0328">Glycosyltransferase</keyword>
<dbReference type="PANTHER" id="PTHR34136:SF1">
    <property type="entry name" value="UDP-N-ACETYL-D-MANNOSAMINURONIC ACID TRANSFERASE"/>
    <property type="match status" value="1"/>
</dbReference>
<evidence type="ECO:0000256" key="1">
    <source>
        <dbReference type="ARBA" id="ARBA00022676"/>
    </source>
</evidence>
<accession>A0A7I7VMC7</accession>
<evidence type="ECO:0000256" key="2">
    <source>
        <dbReference type="ARBA" id="ARBA00022679"/>
    </source>
</evidence>
<dbReference type="EMBL" id="AP022605">
    <property type="protein sequence ID" value="BBZ06404.1"/>
    <property type="molecule type" value="Genomic_DNA"/>
</dbReference>
<evidence type="ECO:0008006" key="5">
    <source>
        <dbReference type="Google" id="ProtNLM"/>
    </source>
</evidence>
<gene>
    <name evidence="3" type="ORF">MDOR_05730</name>
</gene>
<dbReference type="Proteomes" id="UP000467201">
    <property type="component" value="Chromosome"/>
</dbReference>
<protein>
    <recommendedName>
        <fullName evidence="5">Glycosyl transferase</fullName>
    </recommendedName>
</protein>
<dbReference type="NCBIfam" id="TIGR00696">
    <property type="entry name" value="wecG_tagA_cpsF"/>
    <property type="match status" value="1"/>
</dbReference>
<organism evidence="3 4">
    <name type="scientific">Mycolicibacterium doricum</name>
    <dbReference type="NCBI Taxonomy" id="126673"/>
    <lineage>
        <taxon>Bacteria</taxon>
        <taxon>Bacillati</taxon>
        <taxon>Actinomycetota</taxon>
        <taxon>Actinomycetes</taxon>
        <taxon>Mycobacteriales</taxon>
        <taxon>Mycobacteriaceae</taxon>
        <taxon>Mycolicibacterium</taxon>
    </lineage>
</organism>
<reference evidence="3 4" key="1">
    <citation type="journal article" date="2019" name="Emerg. Microbes Infect.">
        <title>Comprehensive subspecies identification of 175 nontuberculous mycobacteria species based on 7547 genomic profiles.</title>
        <authorList>
            <person name="Matsumoto Y."/>
            <person name="Kinjo T."/>
            <person name="Motooka D."/>
            <person name="Nabeya D."/>
            <person name="Jung N."/>
            <person name="Uechi K."/>
            <person name="Horii T."/>
            <person name="Iida T."/>
            <person name="Fujita J."/>
            <person name="Nakamura S."/>
        </authorList>
    </citation>
    <scope>NUCLEOTIDE SEQUENCE [LARGE SCALE GENOMIC DNA]</scope>
    <source>
        <strain evidence="3 4">JCM 12405</strain>
    </source>
</reference>
<dbReference type="CDD" id="cd06533">
    <property type="entry name" value="Glyco_transf_WecG_TagA"/>
    <property type="match status" value="1"/>
</dbReference>
<proteinExistence type="predicted"/>
<name>A0A7I7VMC7_9MYCO</name>
<evidence type="ECO:0000313" key="4">
    <source>
        <dbReference type="Proteomes" id="UP000467201"/>
    </source>
</evidence>
<dbReference type="InterPro" id="IPR004629">
    <property type="entry name" value="WecG_TagA_CpsF"/>
</dbReference>
<sequence>MLPQWTVSGVDGYVSSDIALTRIIDFDPDLVLVGLGMPRQELFLLSHLAQLPDATYATVGGAIDYLAGTTRLAPRWLGRFGLEWVWRLVNQPRRLAHRYLVEPLLLLIRVLCASFRERG</sequence>
<dbReference type="AlphaFoldDB" id="A0A7I7VMC7"/>
<evidence type="ECO:0000313" key="3">
    <source>
        <dbReference type="EMBL" id="BBZ06404.1"/>
    </source>
</evidence>
<dbReference type="Pfam" id="PF03808">
    <property type="entry name" value="Glyco_tran_WecG"/>
    <property type="match status" value="1"/>
</dbReference>
<dbReference type="PANTHER" id="PTHR34136">
    <property type="match status" value="1"/>
</dbReference>